<dbReference type="GO" id="GO:0016620">
    <property type="term" value="F:oxidoreductase activity, acting on the aldehyde or oxo group of donors, NAD or NADP as acceptor"/>
    <property type="evidence" value="ECO:0007669"/>
    <property type="project" value="InterPro"/>
</dbReference>
<evidence type="ECO:0000313" key="7">
    <source>
        <dbReference type="Proteomes" id="UP000533476"/>
    </source>
</evidence>
<dbReference type="InterPro" id="IPR016161">
    <property type="entry name" value="Ald_DH/histidinol_DH"/>
</dbReference>
<name>A0A7Y0L5L3_9FIRM</name>
<dbReference type="InterPro" id="IPR016162">
    <property type="entry name" value="Ald_DH_N"/>
</dbReference>
<organism evidence="6 7">
    <name type="scientific">Sulfobacillus harzensis</name>
    <dbReference type="NCBI Taxonomy" id="2729629"/>
    <lineage>
        <taxon>Bacteria</taxon>
        <taxon>Bacillati</taxon>
        <taxon>Bacillota</taxon>
        <taxon>Clostridia</taxon>
        <taxon>Eubacteriales</taxon>
        <taxon>Clostridiales Family XVII. Incertae Sedis</taxon>
        <taxon>Sulfobacillus</taxon>
    </lineage>
</organism>
<evidence type="ECO:0000256" key="4">
    <source>
        <dbReference type="RuleBase" id="RU003345"/>
    </source>
</evidence>
<dbReference type="PROSITE" id="PS00687">
    <property type="entry name" value="ALDEHYDE_DEHYDR_GLU"/>
    <property type="match status" value="1"/>
</dbReference>
<dbReference type="Gene3D" id="3.40.309.10">
    <property type="entry name" value="Aldehyde Dehydrogenase, Chain A, domain 2"/>
    <property type="match status" value="1"/>
</dbReference>
<sequence length="479" mass="51212">MTRYNHFIGGDWVAPATKTWFEAIDPSNGQAFAELPRGSTPDVDAGVLAARAAFPAWAARDALERGRILSRIAQRITREADNLTHIESIDTGKPLSQARADVLVAARYFEFYAGAVDKFGGETIPVPGPFLNYTLREPLGVVAHIIPWNYPLQIGSRAIAAPLAVGNTVVLKPAEEASVSLFTLARICAEEGVPPGVVNVIAGIGEEAGAPLAAHPGINHVTFTGSLEVGRRVAQAAAANVVPVTMELGGKSPHIVFSSADLDRAVPIILRSFIQNAGQTCSAGSRILVDNRIKRELVERLTEEVGRLSIGPGPSDPDLGPLISERQKERVQHYIQLARQRGATIREGLLGTESQGFFVAATLLDGVLPDNPVFHEEIFGPVASITGFSSESEAVELANATEYGLVSAVWTKDVAQAHRVATKVQTGQVFINSYGAGGGVEMPFGGYRHSGYGREKGMEALYHYTQVKNVAVFMDGQED</sequence>
<protein>
    <submittedName>
        <fullName evidence="6">Aldehyde dehydrogenase family protein</fullName>
    </submittedName>
</protein>
<evidence type="ECO:0000259" key="5">
    <source>
        <dbReference type="Pfam" id="PF00171"/>
    </source>
</evidence>
<dbReference type="RefSeq" id="WP_169101120.1">
    <property type="nucleotide sequence ID" value="NZ_JABBVZ010000060.1"/>
</dbReference>
<dbReference type="Gene3D" id="3.40.605.10">
    <property type="entry name" value="Aldehyde Dehydrogenase, Chain A, domain 1"/>
    <property type="match status" value="1"/>
</dbReference>
<comment type="caution">
    <text evidence="6">The sequence shown here is derived from an EMBL/GenBank/DDBJ whole genome shotgun (WGS) entry which is preliminary data.</text>
</comment>
<keyword evidence="7" id="KW-1185">Reference proteome</keyword>
<dbReference type="InterPro" id="IPR029510">
    <property type="entry name" value="Ald_DH_CS_GLU"/>
</dbReference>
<gene>
    <name evidence="6" type="ORF">HIJ39_15005</name>
</gene>
<accession>A0A7Y0L5L3</accession>
<proteinExistence type="inferred from homology"/>
<dbReference type="Pfam" id="PF00171">
    <property type="entry name" value="Aldedh"/>
    <property type="match status" value="1"/>
</dbReference>
<dbReference type="EMBL" id="JABBVZ010000060">
    <property type="protein sequence ID" value="NMP23650.1"/>
    <property type="molecule type" value="Genomic_DNA"/>
</dbReference>
<dbReference type="FunFam" id="3.40.605.10:FF:000007">
    <property type="entry name" value="NAD/NADP-dependent betaine aldehyde dehydrogenase"/>
    <property type="match status" value="1"/>
</dbReference>
<evidence type="ECO:0000313" key="6">
    <source>
        <dbReference type="EMBL" id="NMP23650.1"/>
    </source>
</evidence>
<reference evidence="6 7" key="1">
    <citation type="submission" date="2020-04" db="EMBL/GenBank/DDBJ databases">
        <authorList>
            <person name="Zhang R."/>
            <person name="Schippers A."/>
        </authorList>
    </citation>
    <scope>NUCLEOTIDE SEQUENCE [LARGE SCALE GENOMIC DNA]</scope>
    <source>
        <strain evidence="6 7">DSM 109850</strain>
    </source>
</reference>
<comment type="similarity">
    <text evidence="1 4">Belongs to the aldehyde dehydrogenase family.</text>
</comment>
<dbReference type="InterPro" id="IPR015590">
    <property type="entry name" value="Aldehyde_DH_dom"/>
</dbReference>
<dbReference type="Proteomes" id="UP000533476">
    <property type="component" value="Unassembled WGS sequence"/>
</dbReference>
<evidence type="ECO:0000256" key="1">
    <source>
        <dbReference type="ARBA" id="ARBA00009986"/>
    </source>
</evidence>
<evidence type="ECO:0000256" key="2">
    <source>
        <dbReference type="ARBA" id="ARBA00023002"/>
    </source>
</evidence>
<feature type="domain" description="Aldehyde dehydrogenase" evidence="5">
    <location>
        <begin position="12"/>
        <end position="470"/>
    </location>
</feature>
<dbReference type="PANTHER" id="PTHR11699">
    <property type="entry name" value="ALDEHYDE DEHYDROGENASE-RELATED"/>
    <property type="match status" value="1"/>
</dbReference>
<keyword evidence="2 4" id="KW-0560">Oxidoreductase</keyword>
<dbReference type="AlphaFoldDB" id="A0A7Y0L5L3"/>
<dbReference type="InterPro" id="IPR016163">
    <property type="entry name" value="Ald_DH_C"/>
</dbReference>
<dbReference type="SUPFAM" id="SSF53720">
    <property type="entry name" value="ALDH-like"/>
    <property type="match status" value="1"/>
</dbReference>
<evidence type="ECO:0000256" key="3">
    <source>
        <dbReference type="PROSITE-ProRule" id="PRU10007"/>
    </source>
</evidence>
<feature type="active site" evidence="3">
    <location>
        <position position="247"/>
    </location>
</feature>